<name>A0A024HMS0_PSEKB</name>
<dbReference type="Proteomes" id="UP000025241">
    <property type="component" value="Chromosome I"/>
</dbReference>
<dbReference type="HOGENOM" id="CLU_2013304_0_0_6"/>
<dbReference type="RefSeq" id="WP_052355380.1">
    <property type="nucleotide sequence ID" value="NZ_HG322950.1"/>
</dbReference>
<dbReference type="OrthoDB" id="7000764at2"/>
<organism evidence="1 2">
    <name type="scientific">Pseudomonas knackmussii (strain DSM 6978 / CCUG 54928 / LMG 23759 / B13)</name>
    <dbReference type="NCBI Taxonomy" id="1301098"/>
    <lineage>
        <taxon>Bacteria</taxon>
        <taxon>Pseudomonadati</taxon>
        <taxon>Pseudomonadota</taxon>
        <taxon>Gammaproteobacteria</taxon>
        <taxon>Pseudomonadales</taxon>
        <taxon>Pseudomonadaceae</taxon>
        <taxon>Pseudomonas</taxon>
    </lineage>
</organism>
<dbReference type="STRING" id="1301098.PKB_5047"/>
<accession>A0A024HMS0</accession>
<sequence length="123" mass="13376">MSGRETTKARGIAQLDVNDDAVERELTSGGKPFTRYYCIQLEGRERFPYGIAGPFKSAGDARDACQQIGNAAVSQGRSGFALNVYEGAWFGEVAELPWDERFEQLAAFPTRSAQAIAHSRAAA</sequence>
<gene>
    <name evidence="1" type="ORF">PKB_5047</name>
</gene>
<evidence type="ECO:0000313" key="2">
    <source>
        <dbReference type="Proteomes" id="UP000025241"/>
    </source>
</evidence>
<proteinExistence type="predicted"/>
<reference evidence="1 2" key="1">
    <citation type="submission" date="2013-03" db="EMBL/GenBank/DDBJ databases">
        <authorList>
            <person name="Linke B."/>
        </authorList>
    </citation>
    <scope>NUCLEOTIDE SEQUENCE [LARGE SCALE GENOMIC DNA]</scope>
    <source>
        <strain evidence="1 2">B13</strain>
    </source>
</reference>
<reference evidence="1 2" key="2">
    <citation type="submission" date="2014-05" db="EMBL/GenBank/DDBJ databases">
        <title>Genome sequence of the 3-chlorobenzoate degrading bacterium Pseudomonas knackmussii B13 shows multiple evidence for horizontal gene transfer.</title>
        <authorList>
            <person name="Miyazaki R."/>
            <person name="Bertelli C."/>
            <person name="Falquet L."/>
            <person name="Robinson-Rechavi M."/>
            <person name="Gharib W."/>
            <person name="Roy S."/>
            <person name="Van der Meer J.R."/>
        </authorList>
    </citation>
    <scope>NUCLEOTIDE SEQUENCE [LARGE SCALE GENOMIC DNA]</scope>
    <source>
        <strain evidence="1 2">B13</strain>
    </source>
</reference>
<dbReference type="EMBL" id="HG322950">
    <property type="protein sequence ID" value="CDF86360.1"/>
    <property type="molecule type" value="Genomic_DNA"/>
</dbReference>
<keyword evidence="2" id="KW-1185">Reference proteome</keyword>
<evidence type="ECO:0000313" key="1">
    <source>
        <dbReference type="EMBL" id="CDF86360.1"/>
    </source>
</evidence>
<dbReference type="KEGG" id="pkc:PKB_5047"/>
<dbReference type="AlphaFoldDB" id="A0A024HMS0"/>
<protein>
    <submittedName>
        <fullName evidence="1">Uncharacterized protein</fullName>
    </submittedName>
</protein>